<dbReference type="Gene3D" id="1.10.287.950">
    <property type="entry name" value="Methyl-accepting chemotaxis protein"/>
    <property type="match status" value="1"/>
</dbReference>
<dbReference type="SUPFAM" id="SSF58104">
    <property type="entry name" value="Methyl-accepting chemotaxis protein (MCP) signaling domain"/>
    <property type="match status" value="1"/>
</dbReference>
<evidence type="ECO:0000256" key="6">
    <source>
        <dbReference type="PROSITE-ProRule" id="PRU00284"/>
    </source>
</evidence>
<dbReference type="Pfam" id="PF00672">
    <property type="entry name" value="HAMP"/>
    <property type="match status" value="1"/>
</dbReference>
<evidence type="ECO:0000256" key="4">
    <source>
        <dbReference type="ARBA" id="ARBA00023224"/>
    </source>
</evidence>
<evidence type="ECO:0000256" key="7">
    <source>
        <dbReference type="SAM" id="Phobius"/>
    </source>
</evidence>
<dbReference type="GO" id="GO:0006935">
    <property type="term" value="P:chemotaxis"/>
    <property type="evidence" value="ECO:0007669"/>
    <property type="project" value="InterPro"/>
</dbReference>
<dbReference type="PATRIC" id="fig|54915.3.peg.3751"/>
<dbReference type="CDD" id="cd06225">
    <property type="entry name" value="HAMP"/>
    <property type="match status" value="1"/>
</dbReference>
<keyword evidence="13" id="KW-1185">Reference proteome</keyword>
<dbReference type="PANTHER" id="PTHR32089">
    <property type="entry name" value="METHYL-ACCEPTING CHEMOTAXIS PROTEIN MCPB"/>
    <property type="match status" value="1"/>
</dbReference>
<feature type="transmembrane region" description="Helical" evidence="7">
    <location>
        <begin position="196"/>
        <end position="217"/>
    </location>
</feature>
<dbReference type="PROSITE" id="PS50111">
    <property type="entry name" value="CHEMOTAXIS_TRANSDUC_2"/>
    <property type="match status" value="1"/>
</dbReference>
<reference evidence="12" key="1">
    <citation type="submission" date="2015-07" db="EMBL/GenBank/DDBJ databases">
        <title>Genome sequencing project for genomic taxonomy and phylogenomics of Bacillus-like bacteria.</title>
        <authorList>
            <person name="Liu B."/>
            <person name="Wang J."/>
            <person name="Zhu Y."/>
            <person name="Liu G."/>
            <person name="Chen Q."/>
            <person name="Chen Z."/>
            <person name="Lan J."/>
            <person name="Che J."/>
            <person name="Ge C."/>
            <person name="Shi H."/>
            <person name="Pan Z."/>
            <person name="Liu X."/>
        </authorList>
    </citation>
    <scope>NUCLEOTIDE SEQUENCE [LARGE SCALE GENOMIC DNA]</scope>
    <source>
        <strain evidence="12">DSM 9887</strain>
    </source>
</reference>
<dbReference type="GO" id="GO:0007165">
    <property type="term" value="P:signal transduction"/>
    <property type="evidence" value="ECO:0007669"/>
    <property type="project" value="UniProtKB-KW"/>
</dbReference>
<accession>A0A0K9YSM4</accession>
<dbReference type="Gene3D" id="6.10.340.10">
    <property type="match status" value="1"/>
</dbReference>
<keyword evidence="7" id="KW-1133">Transmembrane helix</keyword>
<proteinExistence type="inferred from homology"/>
<name>A0A0K9YSM4_9BACL</name>
<keyword evidence="2" id="KW-1003">Cell membrane</keyword>
<dbReference type="Pfam" id="PF00015">
    <property type="entry name" value="MCPsignal"/>
    <property type="match status" value="1"/>
</dbReference>
<dbReference type="GO" id="GO:0005886">
    <property type="term" value="C:plasma membrane"/>
    <property type="evidence" value="ECO:0007669"/>
    <property type="project" value="UniProtKB-SubCell"/>
</dbReference>
<dbReference type="SMART" id="SM00304">
    <property type="entry name" value="HAMP"/>
    <property type="match status" value="1"/>
</dbReference>
<gene>
    <name evidence="11" type="ORF">ADS79_23095</name>
    <name evidence="10" type="ORF">BRE01_10190</name>
</gene>
<dbReference type="Proteomes" id="UP000319578">
    <property type="component" value="Unassembled WGS sequence"/>
</dbReference>
<dbReference type="EMBL" id="LGIQ01000009">
    <property type="protein sequence ID" value="KNB71647.1"/>
    <property type="molecule type" value="Genomic_DNA"/>
</dbReference>
<comment type="subcellular location">
    <subcellularLocation>
        <location evidence="1">Cell membrane</location>
    </subcellularLocation>
</comment>
<evidence type="ECO:0000313" key="11">
    <source>
        <dbReference type="EMBL" id="KNB71647.1"/>
    </source>
</evidence>
<dbReference type="PANTHER" id="PTHR32089:SF112">
    <property type="entry name" value="LYSOZYME-LIKE PROTEIN-RELATED"/>
    <property type="match status" value="1"/>
</dbReference>
<reference evidence="11" key="2">
    <citation type="submission" date="2015-07" db="EMBL/GenBank/DDBJ databases">
        <title>MeaNS - Measles Nucleotide Surveillance Program.</title>
        <authorList>
            <person name="Tran T."/>
            <person name="Druce J."/>
        </authorList>
    </citation>
    <scope>NUCLEOTIDE SEQUENCE</scope>
    <source>
        <strain evidence="11">DSM 9887</strain>
    </source>
</reference>
<evidence type="ECO:0000313" key="12">
    <source>
        <dbReference type="Proteomes" id="UP000036834"/>
    </source>
</evidence>
<dbReference type="InterPro" id="IPR029151">
    <property type="entry name" value="Sensor-like_sf"/>
</dbReference>
<dbReference type="EMBL" id="BJON01000004">
    <property type="protein sequence ID" value="GED67317.1"/>
    <property type="molecule type" value="Genomic_DNA"/>
</dbReference>
<dbReference type="InterPro" id="IPR004089">
    <property type="entry name" value="MCPsignal_dom"/>
</dbReference>
<protein>
    <submittedName>
        <fullName evidence="11">Chemotaxis protein</fullName>
    </submittedName>
</protein>
<evidence type="ECO:0000313" key="13">
    <source>
        <dbReference type="Proteomes" id="UP000319578"/>
    </source>
</evidence>
<evidence type="ECO:0000256" key="2">
    <source>
        <dbReference type="ARBA" id="ARBA00022475"/>
    </source>
</evidence>
<dbReference type="PROSITE" id="PS50885">
    <property type="entry name" value="HAMP"/>
    <property type="match status" value="1"/>
</dbReference>
<keyword evidence="3 7" id="KW-0472">Membrane</keyword>
<dbReference type="PRINTS" id="PR00260">
    <property type="entry name" value="CHEMTRNSDUCR"/>
</dbReference>
<evidence type="ECO:0000259" key="8">
    <source>
        <dbReference type="PROSITE" id="PS50111"/>
    </source>
</evidence>
<dbReference type="AlphaFoldDB" id="A0A0K9YSM4"/>
<dbReference type="InterPro" id="IPR004090">
    <property type="entry name" value="Chemotax_Me-accpt_rcpt"/>
</dbReference>
<evidence type="ECO:0000256" key="5">
    <source>
        <dbReference type="ARBA" id="ARBA00029447"/>
    </source>
</evidence>
<dbReference type="SUPFAM" id="SSF103190">
    <property type="entry name" value="Sensory domain-like"/>
    <property type="match status" value="1"/>
</dbReference>
<reference evidence="10 13" key="3">
    <citation type="submission" date="2019-06" db="EMBL/GenBank/DDBJ databases">
        <title>Whole genome shotgun sequence of Brevibacillus reuszeri NBRC 15719.</title>
        <authorList>
            <person name="Hosoyama A."/>
            <person name="Uohara A."/>
            <person name="Ohji S."/>
            <person name="Ichikawa N."/>
        </authorList>
    </citation>
    <scope>NUCLEOTIDE SEQUENCE [LARGE SCALE GENOMIC DNA]</scope>
    <source>
        <strain evidence="10 13">NBRC 15719</strain>
    </source>
</reference>
<comment type="similarity">
    <text evidence="5">Belongs to the methyl-accepting chemotaxis (MCP) protein family.</text>
</comment>
<keyword evidence="7" id="KW-0812">Transmembrane</keyword>
<feature type="domain" description="HAMP" evidence="9">
    <location>
        <begin position="218"/>
        <end position="276"/>
    </location>
</feature>
<sequence length="585" mass="63365">MKGFMKKHLIVRILCVIIAVLVLIAVGNIATQVIQTRSAVEDGINSYNMRIAESYAAGMQTDRYAQFLKEPQETELYWSLRQELDVFRTQIGARYVYFVRFDESKEPRIMIDGRPPKDPDASPINEVTDMPPAAVQSVLAGHKASSPIIENPEYGTYLSAYVPVKDASGTVMGALGIDTDAAVFEQLAANVIKKSLPFYVMLLVITLVAIGVIIWFVQRALRPLRTVQASAEKLAEGDLAEAGVILRAQPVRSEDEIGTVYKAMLLMSENLHTRVRGLVVNMDKTSDQLVVSSKEFATNADHMLVMGQNINDTVKVIYEGANSQKKSADDSVAAMEEIAQGISRIAGSSATVSDAAIQAVDIAQTGDTAMKRMNKQMREISSSAAHTLSMATQLKAYSDEIENVLASIRSFTEQTKILALNASIEAARAGEHGLGFTVVAKEVSKLADASAISVGQITALLENIGTESGKISGEMEVVTKEIMAGVELSHEAEQSFLHAVKAFRLVSEQILEVSATTEQLSAGSEEVVAQFGSIAQVASGVTEQTQQIRTMTSQQLDMMKQVHEASAVLSANTIDMRLAIQQVNV</sequence>
<dbReference type="GO" id="GO:0004888">
    <property type="term" value="F:transmembrane signaling receptor activity"/>
    <property type="evidence" value="ECO:0007669"/>
    <property type="project" value="InterPro"/>
</dbReference>
<keyword evidence="4 6" id="KW-0807">Transducer</keyword>
<feature type="domain" description="Methyl-accepting transducer" evidence="8">
    <location>
        <begin position="299"/>
        <end position="535"/>
    </location>
</feature>
<dbReference type="InterPro" id="IPR003660">
    <property type="entry name" value="HAMP_dom"/>
</dbReference>
<evidence type="ECO:0000313" key="10">
    <source>
        <dbReference type="EMBL" id="GED67317.1"/>
    </source>
</evidence>
<comment type="caution">
    <text evidence="11">The sequence shown here is derived from an EMBL/GenBank/DDBJ whole genome shotgun (WGS) entry which is preliminary data.</text>
</comment>
<organism evidence="11 12">
    <name type="scientific">Brevibacillus reuszeri</name>
    <dbReference type="NCBI Taxonomy" id="54915"/>
    <lineage>
        <taxon>Bacteria</taxon>
        <taxon>Bacillati</taxon>
        <taxon>Bacillota</taxon>
        <taxon>Bacilli</taxon>
        <taxon>Bacillales</taxon>
        <taxon>Paenibacillaceae</taxon>
        <taxon>Brevibacillus</taxon>
    </lineage>
</organism>
<dbReference type="RefSeq" id="WP_049740691.1">
    <property type="nucleotide sequence ID" value="NZ_BJON01000004.1"/>
</dbReference>
<evidence type="ECO:0000256" key="1">
    <source>
        <dbReference type="ARBA" id="ARBA00004236"/>
    </source>
</evidence>
<evidence type="ECO:0000259" key="9">
    <source>
        <dbReference type="PROSITE" id="PS50885"/>
    </source>
</evidence>
<dbReference type="SMART" id="SM00283">
    <property type="entry name" value="MA"/>
    <property type="match status" value="1"/>
</dbReference>
<dbReference type="STRING" id="54915.ADS79_23095"/>
<dbReference type="OrthoDB" id="369835at2"/>
<dbReference type="Proteomes" id="UP000036834">
    <property type="component" value="Unassembled WGS sequence"/>
</dbReference>
<feature type="transmembrane region" description="Helical" evidence="7">
    <location>
        <begin position="9"/>
        <end position="30"/>
    </location>
</feature>
<evidence type="ECO:0000256" key="3">
    <source>
        <dbReference type="ARBA" id="ARBA00023136"/>
    </source>
</evidence>